<evidence type="ECO:0000313" key="4">
    <source>
        <dbReference type="Proteomes" id="UP000597762"/>
    </source>
</evidence>
<reference evidence="3" key="1">
    <citation type="submission" date="2021-01" db="EMBL/GenBank/DDBJ databases">
        <authorList>
            <person name="Li R."/>
            <person name="Bekaert M."/>
        </authorList>
    </citation>
    <scope>NUCLEOTIDE SEQUENCE</scope>
    <source>
        <strain evidence="3">Farmed</strain>
    </source>
</reference>
<dbReference type="Gene3D" id="3.40.50.410">
    <property type="entry name" value="von Willebrand factor, type A domain"/>
    <property type="match status" value="1"/>
</dbReference>
<protein>
    <recommendedName>
        <fullName evidence="2">VWFA domain-containing protein</fullName>
    </recommendedName>
</protein>
<keyword evidence="4" id="KW-1185">Reference proteome</keyword>
<dbReference type="InterPro" id="IPR002035">
    <property type="entry name" value="VWF_A"/>
</dbReference>
<dbReference type="Proteomes" id="UP000597762">
    <property type="component" value="Unassembled WGS sequence"/>
</dbReference>
<feature type="region of interest" description="Disordered" evidence="1">
    <location>
        <begin position="258"/>
        <end position="379"/>
    </location>
</feature>
<sequence length="569" mass="62163">MACSLYIKKTSLLVLQSSTGSNKVHYQNDLTNQSFFIDIIYSRMETIFRPTFLVAVLGILGMVIEARPQTKCIEKAADIMFVLDSSSSIWIVHYKEQLNFVADLVDSFGINSSKSKIRVGAITFSDRAYLEFPLGRYTDPAELKNAILNIVHRHGSTNTADALRLLKEQVEPNLKTNEGPTIAVVITDGKSANRFKTEKEAKKLHQLGIHVYAIGVGDSTKYDIDELKAIASDPDHGVYTVESYTELKNIKRTFNVNPCKDETPKPMPTTTTTTEAPTTTTTTEAPTTTTTTAAPTTTTTTAAPTTTTTTAAPTTTTTTAAPTTTTTTAAPTTTTTTAAPTTTTTTAAPTTTTTKAPTTVKPTRETTEEKPQNAQPDHLRKTQSSIILFGYDLVGMGAYRSGMIHQFINTILPHTGYGHFGIVSYGYCPSSFNVPITSLMDKNPSIIKDSVVTDGKLPDLVDVVRKMRHVLSTRSAQNGISGHIENQAAVLFVDPSVTTITPELTKEIKMLKKNGVQLYLVNVGRCAWPQPDQLYSMGSQPYHKYMFNSPHTTNCYSKLNTPSPFQINL</sequence>
<dbReference type="SUPFAM" id="SSF53300">
    <property type="entry name" value="vWA-like"/>
    <property type="match status" value="2"/>
</dbReference>
<feature type="compositionally biased region" description="Low complexity" evidence="1">
    <location>
        <begin position="268"/>
        <end position="359"/>
    </location>
</feature>
<evidence type="ECO:0000259" key="2">
    <source>
        <dbReference type="PROSITE" id="PS50234"/>
    </source>
</evidence>
<dbReference type="Pfam" id="PF00092">
    <property type="entry name" value="VWA"/>
    <property type="match status" value="1"/>
</dbReference>
<dbReference type="PROSITE" id="PS50234">
    <property type="entry name" value="VWFA"/>
    <property type="match status" value="1"/>
</dbReference>
<dbReference type="InterPro" id="IPR036465">
    <property type="entry name" value="vWFA_dom_sf"/>
</dbReference>
<feature type="compositionally biased region" description="Basic and acidic residues" evidence="1">
    <location>
        <begin position="362"/>
        <end position="371"/>
    </location>
</feature>
<dbReference type="PANTHER" id="PTHR24020">
    <property type="entry name" value="COLLAGEN ALPHA"/>
    <property type="match status" value="1"/>
</dbReference>
<gene>
    <name evidence="3" type="ORF">SPHA_55231</name>
</gene>
<accession>A0A812DMZ8</accession>
<dbReference type="PRINTS" id="PR00453">
    <property type="entry name" value="VWFADOMAIN"/>
</dbReference>
<organism evidence="3 4">
    <name type="scientific">Acanthosepion pharaonis</name>
    <name type="common">Pharaoh cuttlefish</name>
    <name type="synonym">Sepia pharaonis</name>
    <dbReference type="NCBI Taxonomy" id="158019"/>
    <lineage>
        <taxon>Eukaryota</taxon>
        <taxon>Metazoa</taxon>
        <taxon>Spiralia</taxon>
        <taxon>Lophotrochozoa</taxon>
        <taxon>Mollusca</taxon>
        <taxon>Cephalopoda</taxon>
        <taxon>Coleoidea</taxon>
        <taxon>Decapodiformes</taxon>
        <taxon>Sepiida</taxon>
        <taxon>Sepiina</taxon>
        <taxon>Sepiidae</taxon>
        <taxon>Acanthosepion</taxon>
    </lineage>
</organism>
<dbReference type="InterPro" id="IPR050525">
    <property type="entry name" value="ECM_Assembly_Org"/>
</dbReference>
<dbReference type="PANTHER" id="PTHR24020:SF20">
    <property type="entry name" value="PH DOMAIN-CONTAINING PROTEIN"/>
    <property type="match status" value="1"/>
</dbReference>
<comment type="caution">
    <text evidence="3">The sequence shown here is derived from an EMBL/GenBank/DDBJ whole genome shotgun (WGS) entry which is preliminary data.</text>
</comment>
<dbReference type="AlphaFoldDB" id="A0A812DMZ8"/>
<dbReference type="OrthoDB" id="6132182at2759"/>
<evidence type="ECO:0000313" key="3">
    <source>
        <dbReference type="EMBL" id="CAE1302794.1"/>
    </source>
</evidence>
<proteinExistence type="predicted"/>
<evidence type="ECO:0000256" key="1">
    <source>
        <dbReference type="SAM" id="MobiDB-lite"/>
    </source>
</evidence>
<dbReference type="SMART" id="SM00327">
    <property type="entry name" value="VWA"/>
    <property type="match status" value="1"/>
</dbReference>
<feature type="domain" description="VWFA" evidence="2">
    <location>
        <begin position="78"/>
        <end position="254"/>
    </location>
</feature>
<dbReference type="EMBL" id="CAHIKZ030003660">
    <property type="protein sequence ID" value="CAE1302794.1"/>
    <property type="molecule type" value="Genomic_DNA"/>
</dbReference>
<dbReference type="CDD" id="cd01450">
    <property type="entry name" value="vWFA_subfamily_ECM"/>
    <property type="match status" value="1"/>
</dbReference>
<name>A0A812DMZ8_ACAPH</name>